<accession>A0A1D6QLS7</accession>
<dbReference type="InParanoid" id="A0A1D6QLS7"/>
<sequence>MVGIETNIQEWDCGGGSKRLDEIVTTRHTGRKVPAVAGVAVAPAAGASGGLPPPHLPQVPPRAGPGGHRPRRRPYRRRRLLLSVLRRLPAPAWVHFRHLLLVGPVPVRLFWHRYDRVSLPDLASRNRSALDCMADDAWALGLTAWEDAAAFAGDPWALLLQLLCLYFRRCLAEASALVLPRNHERLGVVLLAMTR</sequence>
<dbReference type="ExpressionAtlas" id="A0A1D6QLS7">
    <property type="expression patterns" value="baseline and differential"/>
</dbReference>
<dbReference type="EMBL" id="CM000780">
    <property type="protein sequence ID" value="AQK58637.1"/>
    <property type="molecule type" value="Genomic_DNA"/>
</dbReference>
<feature type="compositionally biased region" description="Pro residues" evidence="1">
    <location>
        <begin position="51"/>
        <end position="63"/>
    </location>
</feature>
<organism evidence="2">
    <name type="scientific">Zea mays</name>
    <name type="common">Maize</name>
    <dbReference type="NCBI Taxonomy" id="4577"/>
    <lineage>
        <taxon>Eukaryota</taxon>
        <taxon>Viridiplantae</taxon>
        <taxon>Streptophyta</taxon>
        <taxon>Embryophyta</taxon>
        <taxon>Tracheophyta</taxon>
        <taxon>Spermatophyta</taxon>
        <taxon>Magnoliopsida</taxon>
        <taxon>Liliopsida</taxon>
        <taxon>Poales</taxon>
        <taxon>Poaceae</taxon>
        <taxon>PACMAD clade</taxon>
        <taxon>Panicoideae</taxon>
        <taxon>Andropogonodae</taxon>
        <taxon>Andropogoneae</taxon>
        <taxon>Tripsacinae</taxon>
        <taxon>Zea</taxon>
    </lineage>
</organism>
<reference evidence="2" key="1">
    <citation type="submission" date="2015-12" db="EMBL/GenBank/DDBJ databases">
        <title>Update maize B73 reference genome by single molecule sequencing technologies.</title>
        <authorList>
            <consortium name="Maize Genome Sequencing Project"/>
            <person name="Ware D."/>
        </authorList>
    </citation>
    <scope>NUCLEOTIDE SEQUENCE</scope>
    <source>
        <tissue evidence="2">Seedling</tissue>
    </source>
</reference>
<protein>
    <submittedName>
        <fullName evidence="2">Uncharacterized protein</fullName>
    </submittedName>
</protein>
<gene>
    <name evidence="2" type="ORF">ZEAMMB73_Zm00001d053063</name>
</gene>
<evidence type="ECO:0000313" key="2">
    <source>
        <dbReference type="EMBL" id="AQK58637.1"/>
    </source>
</evidence>
<name>A0A1D6QLS7_MAIZE</name>
<feature type="non-terminal residue" evidence="2">
    <location>
        <position position="195"/>
    </location>
</feature>
<dbReference type="AlphaFoldDB" id="A0A1D6QLS7"/>
<evidence type="ECO:0000256" key="1">
    <source>
        <dbReference type="SAM" id="MobiDB-lite"/>
    </source>
</evidence>
<proteinExistence type="predicted"/>
<feature type="region of interest" description="Disordered" evidence="1">
    <location>
        <begin position="47"/>
        <end position="72"/>
    </location>
</feature>